<dbReference type="PANTHER" id="PTHR40635">
    <property type="match status" value="1"/>
</dbReference>
<gene>
    <name evidence="2" type="ORF">GFSPODELE1_LOCUS3306</name>
</gene>
<feature type="region of interest" description="Disordered" evidence="1">
    <location>
        <begin position="286"/>
        <end position="333"/>
    </location>
</feature>
<sequence>MRFSTRNTYYLRISAHAILPLYLYLDEKHVDWMDERVLQHVLEDVRYRIPEKLANEANVHVGPGGPANAKKGTLDVHRGDTYQFGYFLRKTDPHAVLIKTRNFVAAPLNAPQATLPPQPSSSKPAAASRRRPVPLLKRVAQKRKAQLPTKPAKKRKTKGKGRARDSDFEEEKEEDYDVIVVSSEDEDVEDINIPSGPLRRSARKRGQPVGGYREDLNDDQAGEEEDDIQIMDTAADIQAPSPTAGISTPGEDQDMIPIDQPAPSMDDTGLIAMDESEQPITVTIKAEDSEPGSPFLHPSTPTATLPRDPDIPPGPGEMSEEPPIDLTTEEEEDIKPKPILKLSYEGFNVSGRCLCVIVEPYPPLPARREVCLTPTGLVAPRAPSIALADYVLSGGPEQRARTPLFLPDYDERERSQTPAPFLREKTRPPVPLFYDEAEGEEDEELGGGMYALSQVIQSVGDNPAVAAEDDDEIEGAVFFGDADEAKEL</sequence>
<dbReference type="PANTHER" id="PTHR40635:SF1">
    <property type="match status" value="1"/>
</dbReference>
<reference evidence="3" key="1">
    <citation type="submission" date="2024-04" db="EMBL/GenBank/DDBJ databases">
        <authorList>
            <person name="Shaw F."/>
            <person name="Minotto A."/>
        </authorList>
    </citation>
    <scope>NUCLEOTIDE SEQUENCE [LARGE SCALE GENOMIC DNA]</scope>
</reference>
<feature type="compositionally biased region" description="Acidic residues" evidence="1">
    <location>
        <begin position="167"/>
        <end position="190"/>
    </location>
</feature>
<feature type="compositionally biased region" description="Acidic residues" evidence="1">
    <location>
        <begin position="318"/>
        <end position="333"/>
    </location>
</feature>
<evidence type="ECO:0000313" key="3">
    <source>
        <dbReference type="Proteomes" id="UP001497453"/>
    </source>
</evidence>
<organism evidence="2 3">
    <name type="scientific">Somion occarium</name>
    <dbReference type="NCBI Taxonomy" id="3059160"/>
    <lineage>
        <taxon>Eukaryota</taxon>
        <taxon>Fungi</taxon>
        <taxon>Dikarya</taxon>
        <taxon>Basidiomycota</taxon>
        <taxon>Agaricomycotina</taxon>
        <taxon>Agaricomycetes</taxon>
        <taxon>Polyporales</taxon>
        <taxon>Cerrenaceae</taxon>
        <taxon>Somion</taxon>
    </lineage>
</organism>
<feature type="region of interest" description="Disordered" evidence="1">
    <location>
        <begin position="109"/>
        <end position="269"/>
    </location>
</feature>
<accession>A0ABP1CYU7</accession>
<name>A0ABP1CYU7_9APHY</name>
<dbReference type="EMBL" id="OZ037945">
    <property type="protein sequence ID" value="CAL1700826.1"/>
    <property type="molecule type" value="Genomic_DNA"/>
</dbReference>
<protein>
    <submittedName>
        <fullName evidence="2">Uncharacterized protein</fullName>
    </submittedName>
</protein>
<feature type="compositionally biased region" description="Basic residues" evidence="1">
    <location>
        <begin position="139"/>
        <end position="161"/>
    </location>
</feature>
<proteinExistence type="predicted"/>
<evidence type="ECO:0000256" key="1">
    <source>
        <dbReference type="SAM" id="MobiDB-lite"/>
    </source>
</evidence>
<feature type="compositionally biased region" description="Acidic residues" evidence="1">
    <location>
        <begin position="216"/>
        <end position="229"/>
    </location>
</feature>
<keyword evidence="3" id="KW-1185">Reference proteome</keyword>
<evidence type="ECO:0000313" key="2">
    <source>
        <dbReference type="EMBL" id="CAL1700826.1"/>
    </source>
</evidence>
<dbReference type="Proteomes" id="UP001497453">
    <property type="component" value="Chromosome 2"/>
</dbReference>